<evidence type="ECO:0000256" key="4">
    <source>
        <dbReference type="SAM" id="MobiDB-lite"/>
    </source>
</evidence>
<dbReference type="GO" id="GO:0003700">
    <property type="term" value="F:DNA-binding transcription factor activity"/>
    <property type="evidence" value="ECO:0007669"/>
    <property type="project" value="InterPro"/>
</dbReference>
<dbReference type="Proteomes" id="UP000284366">
    <property type="component" value="Unassembled WGS sequence"/>
</dbReference>
<gene>
    <name evidence="7" type="ORF">B5F24_14185</name>
    <name evidence="6" type="ORF">B5F97_13865</name>
    <name evidence="8" type="ORF">DWW09_08810</name>
</gene>
<dbReference type="RefSeq" id="WP_009121250.1">
    <property type="nucleotide sequence ID" value="NZ_CABIZW010000005.1"/>
</dbReference>
<evidence type="ECO:0000256" key="3">
    <source>
        <dbReference type="ARBA" id="ARBA00023163"/>
    </source>
</evidence>
<keyword evidence="3" id="KW-0804">Transcription</keyword>
<reference evidence="7" key="2">
    <citation type="journal article" date="2018" name="BMC Genomics">
        <title>Whole genome sequencing and function prediction of 133 gut anaerobes isolated from chicken caecum in pure cultures.</title>
        <authorList>
            <person name="Medvecky M."/>
            <person name="Cejkova D."/>
            <person name="Polansky O."/>
            <person name="Karasova D."/>
            <person name="Kubasova T."/>
            <person name="Cizek A."/>
            <person name="Rychlik I."/>
        </authorList>
    </citation>
    <scope>NUCLEOTIDE SEQUENCE</scope>
    <source>
        <strain evidence="7">An189</strain>
        <strain evidence="6">An43</strain>
    </source>
</reference>
<name>A0A1Y4JJ16_9BACE</name>
<evidence type="ECO:0000313" key="6">
    <source>
        <dbReference type="EMBL" id="OUO00126.1"/>
    </source>
</evidence>
<keyword evidence="1" id="KW-0805">Transcription regulation</keyword>
<evidence type="ECO:0000256" key="1">
    <source>
        <dbReference type="ARBA" id="ARBA00023015"/>
    </source>
</evidence>
<dbReference type="GO" id="GO:0043565">
    <property type="term" value="F:sequence-specific DNA binding"/>
    <property type="evidence" value="ECO:0007669"/>
    <property type="project" value="InterPro"/>
</dbReference>
<dbReference type="InterPro" id="IPR018060">
    <property type="entry name" value="HTH_AraC"/>
</dbReference>
<dbReference type="InterPro" id="IPR009057">
    <property type="entry name" value="Homeodomain-like_sf"/>
</dbReference>
<keyword evidence="2" id="KW-0238">DNA-binding</keyword>
<dbReference type="PROSITE" id="PS01124">
    <property type="entry name" value="HTH_ARAC_FAMILY_2"/>
    <property type="match status" value="1"/>
</dbReference>
<dbReference type="EMBL" id="QRZG01000013">
    <property type="protein sequence ID" value="RGV54165.1"/>
    <property type="molecule type" value="Genomic_DNA"/>
</dbReference>
<dbReference type="EMBL" id="NFKE01000012">
    <property type="protein sequence ID" value="OUP32487.1"/>
    <property type="molecule type" value="Genomic_DNA"/>
</dbReference>
<feature type="domain" description="HTH araC/xylS-type" evidence="5">
    <location>
        <begin position="44"/>
        <end position="148"/>
    </location>
</feature>
<protein>
    <submittedName>
        <fullName evidence="7">AraC family transcriptional regulator</fullName>
    </submittedName>
</protein>
<feature type="region of interest" description="Disordered" evidence="4">
    <location>
        <begin position="1"/>
        <end position="24"/>
    </location>
</feature>
<proteinExistence type="predicted"/>
<dbReference type="Proteomes" id="UP000195386">
    <property type="component" value="Unassembled WGS sequence"/>
</dbReference>
<dbReference type="SMART" id="SM00342">
    <property type="entry name" value="HTH_ARAC"/>
    <property type="match status" value="1"/>
</dbReference>
<dbReference type="PANTHER" id="PTHR43280">
    <property type="entry name" value="ARAC-FAMILY TRANSCRIPTIONAL REGULATOR"/>
    <property type="match status" value="1"/>
</dbReference>
<dbReference type="PANTHER" id="PTHR43280:SF29">
    <property type="entry name" value="ARAC-FAMILY TRANSCRIPTIONAL REGULATOR"/>
    <property type="match status" value="1"/>
</dbReference>
<reference evidence="9 10" key="1">
    <citation type="submission" date="2017-04" db="EMBL/GenBank/DDBJ databases">
        <title>Function of individual gut microbiota members based on whole genome sequencing of pure cultures obtained from chicken caecum.</title>
        <authorList>
            <person name="Medvecky M."/>
            <person name="Cejkova D."/>
            <person name="Polansky O."/>
            <person name="Karasova D."/>
            <person name="Kubasova T."/>
            <person name="Cizek A."/>
            <person name="Rychlik I."/>
        </authorList>
    </citation>
    <scope>NUCLEOTIDE SEQUENCE [LARGE SCALE GENOMIC DNA]</scope>
    <source>
        <strain evidence="10">An189</strain>
        <strain evidence="9">An43</strain>
    </source>
</reference>
<comment type="caution">
    <text evidence="7">The sequence shown here is derived from an EMBL/GenBank/DDBJ whole genome shotgun (WGS) entry which is preliminary data.</text>
</comment>
<evidence type="ECO:0000313" key="8">
    <source>
        <dbReference type="EMBL" id="RGV54165.1"/>
    </source>
</evidence>
<dbReference type="AlphaFoldDB" id="A0A1Y4JJ16"/>
<evidence type="ECO:0000313" key="7">
    <source>
        <dbReference type="EMBL" id="OUP32487.1"/>
    </source>
</evidence>
<evidence type="ECO:0000256" key="2">
    <source>
        <dbReference type="ARBA" id="ARBA00023125"/>
    </source>
</evidence>
<evidence type="ECO:0000313" key="10">
    <source>
        <dbReference type="Proteomes" id="UP000196587"/>
    </source>
</evidence>
<dbReference type="GeneID" id="61677759"/>
<evidence type="ECO:0000313" key="9">
    <source>
        <dbReference type="Proteomes" id="UP000195386"/>
    </source>
</evidence>
<organism evidence="7 10">
    <name type="scientific">Bacteroides clarus</name>
    <dbReference type="NCBI Taxonomy" id="626929"/>
    <lineage>
        <taxon>Bacteria</taxon>
        <taxon>Pseudomonadati</taxon>
        <taxon>Bacteroidota</taxon>
        <taxon>Bacteroidia</taxon>
        <taxon>Bacteroidales</taxon>
        <taxon>Bacteroidaceae</taxon>
        <taxon>Bacteroides</taxon>
    </lineage>
</organism>
<accession>A0A1Y4JJ16</accession>
<dbReference type="Gene3D" id="1.10.10.60">
    <property type="entry name" value="Homeodomain-like"/>
    <property type="match status" value="2"/>
</dbReference>
<dbReference type="EMBL" id="NFII01000014">
    <property type="protein sequence ID" value="OUO00126.1"/>
    <property type="molecule type" value="Genomic_DNA"/>
</dbReference>
<evidence type="ECO:0000259" key="5">
    <source>
        <dbReference type="PROSITE" id="PS01124"/>
    </source>
</evidence>
<reference evidence="8 11" key="3">
    <citation type="submission" date="2018-08" db="EMBL/GenBank/DDBJ databases">
        <title>A genome reference for cultivated species of the human gut microbiota.</title>
        <authorList>
            <person name="Zou Y."/>
            <person name="Xue W."/>
            <person name="Luo G."/>
        </authorList>
    </citation>
    <scope>NUCLEOTIDE SEQUENCE [LARGE SCALE GENOMIC DNA]</scope>
    <source>
        <strain evidence="8 11">AF14-27</strain>
    </source>
</reference>
<dbReference type="Pfam" id="PF12833">
    <property type="entry name" value="HTH_18"/>
    <property type="match status" value="1"/>
</dbReference>
<dbReference type="SUPFAM" id="SSF46689">
    <property type="entry name" value="Homeodomain-like"/>
    <property type="match status" value="1"/>
</dbReference>
<evidence type="ECO:0000313" key="11">
    <source>
        <dbReference type="Proteomes" id="UP000284366"/>
    </source>
</evidence>
<sequence>MSDLEKKAQEEATKKRPYNLREKKEKKAAYRSLIRPELADELYDRILNIIVVQKKYRDPNYSAKDLAKELQTNTRYLSAVVNSRFGMNYSCLLNEYRVKDALHLLTDKRYADKNVEEISTMVGFANRQSFYAAFYKNVGETPNGYRKKNAVKSK</sequence>
<dbReference type="Proteomes" id="UP000196587">
    <property type="component" value="Unassembled WGS sequence"/>
</dbReference>